<comment type="caution">
    <text evidence="1">The sequence shown here is derived from an EMBL/GenBank/DDBJ whole genome shotgun (WGS) entry which is preliminary data.</text>
</comment>
<organism evidence="1 2">
    <name type="scientific">Mucuna pruriens</name>
    <name type="common">Velvet bean</name>
    <name type="synonym">Dolichos pruriens</name>
    <dbReference type="NCBI Taxonomy" id="157652"/>
    <lineage>
        <taxon>Eukaryota</taxon>
        <taxon>Viridiplantae</taxon>
        <taxon>Streptophyta</taxon>
        <taxon>Embryophyta</taxon>
        <taxon>Tracheophyta</taxon>
        <taxon>Spermatophyta</taxon>
        <taxon>Magnoliopsida</taxon>
        <taxon>eudicotyledons</taxon>
        <taxon>Gunneridae</taxon>
        <taxon>Pentapetalae</taxon>
        <taxon>rosids</taxon>
        <taxon>fabids</taxon>
        <taxon>Fabales</taxon>
        <taxon>Fabaceae</taxon>
        <taxon>Papilionoideae</taxon>
        <taxon>50 kb inversion clade</taxon>
        <taxon>NPAAA clade</taxon>
        <taxon>indigoferoid/millettioid clade</taxon>
        <taxon>Phaseoleae</taxon>
        <taxon>Mucuna</taxon>
    </lineage>
</organism>
<name>A0A371IAZ0_MUCPR</name>
<protein>
    <submittedName>
        <fullName evidence="1">Uncharacterized protein</fullName>
    </submittedName>
</protein>
<dbReference type="EMBL" id="QJKJ01000510">
    <property type="protein sequence ID" value="RDY12212.1"/>
    <property type="molecule type" value="Genomic_DNA"/>
</dbReference>
<dbReference type="Proteomes" id="UP000257109">
    <property type="component" value="Unassembled WGS sequence"/>
</dbReference>
<keyword evidence="2" id="KW-1185">Reference proteome</keyword>
<feature type="non-terminal residue" evidence="1">
    <location>
        <position position="1"/>
    </location>
</feature>
<accession>A0A371IAZ0</accession>
<proteinExistence type="predicted"/>
<gene>
    <name evidence="1" type="ORF">CR513_03015</name>
</gene>
<sequence>MKAFPFSLDGAAMWTTTILAEFESRAICGSTLSVPPNQSVESTIPSTTVPTTATIESSISRKLTISGGPDEAVSDKHSRVPTNHELQQHAVAAKYECHHPRPQEADMIVGQHYESSTVSWVWEPSLPNNFEFEGEYECGITKKWERITTSSVVAKAETN</sequence>
<evidence type="ECO:0000313" key="2">
    <source>
        <dbReference type="Proteomes" id="UP000257109"/>
    </source>
</evidence>
<reference evidence="1" key="1">
    <citation type="submission" date="2018-05" db="EMBL/GenBank/DDBJ databases">
        <title>Draft genome of Mucuna pruriens seed.</title>
        <authorList>
            <person name="Nnadi N.E."/>
            <person name="Vos R."/>
            <person name="Hasami M.H."/>
            <person name="Devisetty U.K."/>
            <person name="Aguiy J.C."/>
        </authorList>
    </citation>
    <scope>NUCLEOTIDE SEQUENCE [LARGE SCALE GENOMIC DNA]</scope>
    <source>
        <strain evidence="1">JCA_2017</strain>
    </source>
</reference>
<dbReference type="AlphaFoldDB" id="A0A371IAZ0"/>
<evidence type="ECO:0000313" key="1">
    <source>
        <dbReference type="EMBL" id="RDY12212.1"/>
    </source>
</evidence>